<organism evidence="7 8">
    <name type="scientific">Salix purpurea</name>
    <name type="common">Purple osier willow</name>
    <dbReference type="NCBI Taxonomy" id="77065"/>
    <lineage>
        <taxon>Eukaryota</taxon>
        <taxon>Viridiplantae</taxon>
        <taxon>Streptophyta</taxon>
        <taxon>Embryophyta</taxon>
        <taxon>Tracheophyta</taxon>
        <taxon>Spermatophyta</taxon>
        <taxon>Magnoliopsida</taxon>
        <taxon>eudicotyledons</taxon>
        <taxon>Gunneridae</taxon>
        <taxon>Pentapetalae</taxon>
        <taxon>rosids</taxon>
        <taxon>fabids</taxon>
        <taxon>Malpighiales</taxon>
        <taxon>Salicaceae</taxon>
        <taxon>Saliceae</taxon>
        <taxon>Salix</taxon>
    </lineage>
</organism>
<feature type="region of interest" description="Disordered" evidence="5">
    <location>
        <begin position="168"/>
        <end position="199"/>
    </location>
</feature>
<reference evidence="7" key="1">
    <citation type="submission" date="2022-11" db="EMBL/GenBank/DDBJ databases">
        <authorList>
            <person name="Hyden B.L."/>
            <person name="Feng K."/>
            <person name="Yates T."/>
            <person name="Jawdy S."/>
            <person name="Smart L.B."/>
            <person name="Muchero W."/>
        </authorList>
    </citation>
    <scope>NUCLEOTIDE SEQUENCE</scope>
    <source>
        <tissue evidence="7">Shoot tip</tissue>
    </source>
</reference>
<evidence type="ECO:0000259" key="6">
    <source>
        <dbReference type="PROSITE" id="PS50888"/>
    </source>
</evidence>
<dbReference type="Pfam" id="PF00010">
    <property type="entry name" value="HLH"/>
    <property type="match status" value="1"/>
</dbReference>
<dbReference type="PANTHER" id="PTHR31945">
    <property type="entry name" value="TRANSCRIPTION FACTOR SCREAM2-RELATED"/>
    <property type="match status" value="1"/>
</dbReference>
<dbReference type="SMART" id="SM00353">
    <property type="entry name" value="HLH"/>
    <property type="match status" value="1"/>
</dbReference>
<evidence type="ECO:0000256" key="4">
    <source>
        <dbReference type="ARBA" id="ARBA00023242"/>
    </source>
</evidence>
<dbReference type="Pfam" id="PF22754">
    <property type="entry name" value="bHLH-TF_ACT-like_plant"/>
    <property type="match status" value="1"/>
</dbReference>
<accession>A0A9Q0PR57</accession>
<gene>
    <name evidence="7" type="ORF">OIU79_014608</name>
</gene>
<reference evidence="7" key="2">
    <citation type="journal article" date="2023" name="Int. J. Mol. Sci.">
        <title>De Novo Assembly and Annotation of 11 Diverse Shrub Willow (Salix) Genomes Reveals Novel Gene Organization in Sex-Linked Regions.</title>
        <authorList>
            <person name="Hyden B."/>
            <person name="Feng K."/>
            <person name="Yates T.B."/>
            <person name="Jawdy S."/>
            <person name="Cereghino C."/>
            <person name="Smart L.B."/>
            <person name="Muchero W."/>
        </authorList>
    </citation>
    <scope>NUCLEOTIDE SEQUENCE</scope>
    <source>
        <tissue evidence="7">Shoot tip</tissue>
    </source>
</reference>
<dbReference type="AlphaFoldDB" id="A0A9Q0PR57"/>
<dbReference type="PANTHER" id="PTHR31945:SF11">
    <property type="entry name" value="TRANSCRIPTION FACTOR ABORTED MICROSPORES"/>
    <property type="match status" value="1"/>
</dbReference>
<sequence length="367" mass="41462">MGEDQSKPFLANDNEQKDHHSLNIPFDISLDRLHMSSSPMNSFMHQFNYSADETRTKGDVFQGVESGLQDLDDFQKSMMANAEKNGPSAEYSHSDCNDDEDDAKYRRRTGKGPQSKNLVAERKRRKKLNDRLYALRSLVPNISKLDRASILGDAIEFVKELQKEAKELQDELEENSDDEGAKNGNHENLPPETLNQNGANLGAYRSDYAANGFHVEASGISTVSKQNQDSENSHDKGHQMEAQVEVAQIDGNEFFVKVFCEHKPGGFVRLMEALDSLGLEVTNANVTSNRGLVSNVFKVEKDSEMVQADYVRDSLLELTRDPPRAWPETSKASESCCSGMEYPHHDHHQHHLQNGHMNFNHHHLHHH</sequence>
<name>A0A9Q0PR57_SALPP</name>
<dbReference type="SUPFAM" id="SSF55021">
    <property type="entry name" value="ACT-like"/>
    <property type="match status" value="1"/>
</dbReference>
<comment type="subcellular location">
    <subcellularLocation>
        <location evidence="1">Nucleus</location>
    </subcellularLocation>
</comment>
<evidence type="ECO:0000256" key="1">
    <source>
        <dbReference type="ARBA" id="ARBA00004123"/>
    </source>
</evidence>
<dbReference type="InterPro" id="IPR054502">
    <property type="entry name" value="bHLH-TF_ACT-like_plant"/>
</dbReference>
<keyword evidence="8" id="KW-1185">Reference proteome</keyword>
<evidence type="ECO:0000313" key="7">
    <source>
        <dbReference type="EMBL" id="KAJ6692905.1"/>
    </source>
</evidence>
<dbReference type="GO" id="GO:0043565">
    <property type="term" value="F:sequence-specific DNA binding"/>
    <property type="evidence" value="ECO:0007669"/>
    <property type="project" value="TreeGrafter"/>
</dbReference>
<feature type="region of interest" description="Disordered" evidence="5">
    <location>
        <begin position="83"/>
        <end position="123"/>
    </location>
</feature>
<dbReference type="GO" id="GO:0005634">
    <property type="term" value="C:nucleus"/>
    <property type="evidence" value="ECO:0007669"/>
    <property type="project" value="UniProtKB-SubCell"/>
</dbReference>
<proteinExistence type="predicted"/>
<dbReference type="Proteomes" id="UP001151532">
    <property type="component" value="Chromosome 9"/>
</dbReference>
<dbReference type="InterPro" id="IPR036638">
    <property type="entry name" value="HLH_DNA-bd_sf"/>
</dbReference>
<dbReference type="InterPro" id="IPR011598">
    <property type="entry name" value="bHLH_dom"/>
</dbReference>
<feature type="region of interest" description="Disordered" evidence="5">
    <location>
        <begin position="1"/>
        <end position="22"/>
    </location>
</feature>
<dbReference type="Gene3D" id="4.10.280.10">
    <property type="entry name" value="Helix-loop-helix DNA-binding domain"/>
    <property type="match status" value="1"/>
</dbReference>
<dbReference type="EMBL" id="JAPFFK010000018">
    <property type="protein sequence ID" value="KAJ6692905.1"/>
    <property type="molecule type" value="Genomic_DNA"/>
</dbReference>
<keyword evidence="2" id="KW-0805">Transcription regulation</keyword>
<evidence type="ECO:0000256" key="3">
    <source>
        <dbReference type="ARBA" id="ARBA00023163"/>
    </source>
</evidence>
<keyword evidence="3" id="KW-0804">Transcription</keyword>
<evidence type="ECO:0000256" key="5">
    <source>
        <dbReference type="SAM" id="MobiDB-lite"/>
    </source>
</evidence>
<dbReference type="PROSITE" id="PS50888">
    <property type="entry name" value="BHLH"/>
    <property type="match status" value="1"/>
</dbReference>
<evidence type="ECO:0000256" key="2">
    <source>
        <dbReference type="ARBA" id="ARBA00023015"/>
    </source>
</evidence>
<dbReference type="OrthoDB" id="1890947at2759"/>
<dbReference type="GO" id="GO:0046983">
    <property type="term" value="F:protein dimerization activity"/>
    <property type="evidence" value="ECO:0007669"/>
    <property type="project" value="InterPro"/>
</dbReference>
<feature type="domain" description="BHLH" evidence="6">
    <location>
        <begin position="112"/>
        <end position="161"/>
    </location>
</feature>
<dbReference type="SUPFAM" id="SSF47459">
    <property type="entry name" value="HLH, helix-loop-helix DNA-binding domain"/>
    <property type="match status" value="1"/>
</dbReference>
<evidence type="ECO:0000313" key="8">
    <source>
        <dbReference type="Proteomes" id="UP001151532"/>
    </source>
</evidence>
<dbReference type="InterPro" id="IPR051358">
    <property type="entry name" value="TF_AMS/ICE1/BHLH6-like"/>
</dbReference>
<dbReference type="InterPro" id="IPR045865">
    <property type="entry name" value="ACT-like_dom_sf"/>
</dbReference>
<dbReference type="CDD" id="cd11443">
    <property type="entry name" value="bHLH_AtAMS_like"/>
    <property type="match status" value="1"/>
</dbReference>
<dbReference type="GO" id="GO:0003700">
    <property type="term" value="F:DNA-binding transcription factor activity"/>
    <property type="evidence" value="ECO:0007669"/>
    <property type="project" value="TreeGrafter"/>
</dbReference>
<protein>
    <submittedName>
        <fullName evidence="7">TRANSCRIPTION FACTOR ABORTED MICROSPORES</fullName>
    </submittedName>
</protein>
<comment type="caution">
    <text evidence="7">The sequence shown here is derived from an EMBL/GenBank/DDBJ whole genome shotgun (WGS) entry which is preliminary data.</text>
</comment>
<dbReference type="CDD" id="cd04873">
    <property type="entry name" value="ACT_UUR-ACR-like"/>
    <property type="match status" value="1"/>
</dbReference>
<keyword evidence="4" id="KW-0539">Nucleus</keyword>